<dbReference type="Proteomes" id="UP000515489">
    <property type="component" value="Chromosome"/>
</dbReference>
<evidence type="ECO:0000259" key="2">
    <source>
        <dbReference type="PROSITE" id="PS50853"/>
    </source>
</evidence>
<dbReference type="Gene3D" id="2.60.120.380">
    <property type="match status" value="2"/>
</dbReference>
<reference evidence="3 4" key="1">
    <citation type="submission" date="2020-08" db="EMBL/GenBank/DDBJ databases">
        <title>Hymenobacter sp. S2-20-2 genome sequencing.</title>
        <authorList>
            <person name="Jin L."/>
        </authorList>
    </citation>
    <scope>NUCLEOTIDE SEQUENCE [LARGE SCALE GENOMIC DNA]</scope>
    <source>
        <strain evidence="3 4">S2-20-2</strain>
    </source>
</reference>
<dbReference type="NCBIfam" id="TIGR04183">
    <property type="entry name" value="Por_Secre_tail"/>
    <property type="match status" value="1"/>
</dbReference>
<protein>
    <submittedName>
        <fullName evidence="3">Fibronectin type III domain-containing protein</fullName>
    </submittedName>
</protein>
<keyword evidence="4" id="KW-1185">Reference proteome</keyword>
<dbReference type="Pfam" id="PF23759">
    <property type="entry name" value="GBD_T9SS_assoc"/>
    <property type="match status" value="4"/>
</dbReference>
<accession>A0A7G7WBC8</accession>
<dbReference type="PANTHER" id="PTHR46708">
    <property type="entry name" value="TENASCIN"/>
    <property type="match status" value="1"/>
</dbReference>
<name>A0A7G7WBC8_9BACT</name>
<feature type="domain" description="Fibronectin type-III" evidence="2">
    <location>
        <begin position="423"/>
        <end position="512"/>
    </location>
</feature>
<feature type="domain" description="Fibronectin type-III" evidence="2">
    <location>
        <begin position="654"/>
        <end position="741"/>
    </location>
</feature>
<sequence>MRPLLLAPQLLPKLLRLFRLAATPARTPRHWVLLLAGFCLAALTARAQAPANDDPCSAQPLTLNGSLCTVPTVGTNTGATTTTVNGTVSNTCGAFNNTTPKDVWYRFTTAATGSASAGATITVTGNPAGLIRLFSAASCSGTFTQISCSASNASNTAAPRLVTGALQPSTTYYVQVAGYTSTDTQGQFTICITDPPTCGAPAVLGVTFPTPTSAAVAFTAGPGNTTFTVTLNGGQTINNATSPATFTGLTPGTTYFATVRTECGGSTLTSPFFSFTVPLLNDDPCGAIALPITSTCSPTSGTTFGASTTTPNGYANPGCALDASPLDVWYSFTTPATGGASTSATITVAGNAAGQIRLFSAASCSGPLTQLGCSQSATGPALPLSSTTLTPSTTYYVLVAGQNDNSIRGTFTICVTGAAACPDPTNLAIVSTSTTTADLTFTPSGNATSYNVTYVPAIGGTPTTLTVTGSPATLTGLTSGTTYTVTLQSVCPAGVGSILTRIFTATAGTPSNDDCAGATPITSVGIGTCGAPITSTITGATLSSGVLASSCAGSVARDVWFSVVVPASGTLQVETGRVAGNTLTDTGLELYSGSCGTLTLLGCDDDSSPDGNFSLLRRTGLTPGSTVYARVWRFGTAATGDFTICAQTDVLCPSVSNLAISNISSTSASLSFTPSASATSYTVTYTAQGGTVTVVTPNPGASPVALTGLTPNTVYTATIQSNCPAGSGLPLALTFTTLAPAPANDNCATPTALTVGASCTPVTSSTLGATASAAPVPAPTCGNGIVNDVWFSAVVPANGVVIVSTGASSGSSVADTGLQLYSGTCGSLSSLGCNDNSGGNNYSQVRAAGLTPGSTVYARVWQIGGGTGGAFTVCATTDPPCPSVTNLAVSTITPTSANVTFAAPSAGTSYTVTYTPQGGTATTVTPVPTASPVALTGLTPGTLYTVSVTSNCAPGETSAPAVTTFTTSGCAGPSTLAATNITMTSAQLVFGLGNGNSYTVSYTTNGVTTTLTPNPTGAPINLTGLTPGATYVVSVVTNCGPFQSPAAITTFTTQPAPPCNPPTNLAATSVTSTSANVTFTPAAGISNNYTVTYTPQGGTATTISPAPTSSPVALTGLLPATNYTVTVTNNCSGANNPTSSVGTLTFTTLAAPCPPVTAVLVSNITTSSATVSFTPGAGNTSYVVSYQTGSGLPVVVTPTPTSSPVALTGLAPNTTYSVCVAANCSSGASQPGVCVTFTTPVACVAPTNTAVSGITATTATVTFTPSPTATSYTVTYTPQGGTATTVTPAPTASPVTLTGLSASTTYSLTITSNCAAGATSPATASVVFSTGPLASRHAALADIVSVYPNPAQRLFWLEVPVSLTRKPVAVTLHNSVGQLLLQRTLPATSTATKVAFEVAELPSGVYSLHLTTSEGVLIKRLVVE</sequence>
<organism evidence="3 4">
    <name type="scientific">Hymenobacter sediminicola</name>
    <dbReference type="NCBI Taxonomy" id="2761579"/>
    <lineage>
        <taxon>Bacteria</taxon>
        <taxon>Pseudomonadati</taxon>
        <taxon>Bacteroidota</taxon>
        <taxon>Cytophagia</taxon>
        <taxon>Cytophagales</taxon>
        <taxon>Hymenobacteraceae</taxon>
        <taxon>Hymenobacter</taxon>
    </lineage>
</organism>
<dbReference type="InterPro" id="IPR013783">
    <property type="entry name" value="Ig-like_fold"/>
</dbReference>
<evidence type="ECO:0000256" key="1">
    <source>
        <dbReference type="ARBA" id="ARBA00022737"/>
    </source>
</evidence>
<evidence type="ECO:0000313" key="4">
    <source>
        <dbReference type="Proteomes" id="UP000515489"/>
    </source>
</evidence>
<feature type="domain" description="Fibronectin type-III" evidence="2">
    <location>
        <begin position="1245"/>
        <end position="1333"/>
    </location>
</feature>
<dbReference type="InterPro" id="IPR036116">
    <property type="entry name" value="FN3_sf"/>
</dbReference>
<evidence type="ECO:0000313" key="3">
    <source>
        <dbReference type="EMBL" id="QNH63671.1"/>
    </source>
</evidence>
<dbReference type="Pfam" id="PF00041">
    <property type="entry name" value="fn3"/>
    <property type="match status" value="6"/>
</dbReference>
<dbReference type="InterPro" id="IPR003961">
    <property type="entry name" value="FN3_dom"/>
</dbReference>
<dbReference type="EMBL" id="CP060202">
    <property type="protein sequence ID" value="QNH63671.1"/>
    <property type="molecule type" value="Genomic_DNA"/>
</dbReference>
<dbReference type="CDD" id="cd00063">
    <property type="entry name" value="FN3"/>
    <property type="match status" value="4"/>
</dbReference>
<dbReference type="KEGG" id="hsk:H4317_07710"/>
<feature type="domain" description="Fibronectin type-III" evidence="2">
    <location>
        <begin position="972"/>
        <end position="1056"/>
    </location>
</feature>
<dbReference type="Pfam" id="PF18962">
    <property type="entry name" value="Por_Secre_tail"/>
    <property type="match status" value="1"/>
</dbReference>
<dbReference type="InterPro" id="IPR056600">
    <property type="entry name" value="GBD_T9SS_assoc"/>
</dbReference>
<dbReference type="SMART" id="SM00060">
    <property type="entry name" value="FN3"/>
    <property type="match status" value="8"/>
</dbReference>
<proteinExistence type="predicted"/>
<gene>
    <name evidence="3" type="ORF">H4317_07710</name>
</gene>
<feature type="domain" description="Fibronectin type-III" evidence="2">
    <location>
        <begin position="1155"/>
        <end position="1242"/>
    </location>
</feature>
<dbReference type="PANTHER" id="PTHR46708:SF2">
    <property type="entry name" value="FIBRONECTIN TYPE-III DOMAIN-CONTAINING PROTEIN"/>
    <property type="match status" value="1"/>
</dbReference>
<feature type="domain" description="Fibronectin type-III" evidence="2">
    <location>
        <begin position="1061"/>
        <end position="1151"/>
    </location>
</feature>
<dbReference type="InterPro" id="IPR026444">
    <property type="entry name" value="Secre_tail"/>
</dbReference>
<feature type="domain" description="Fibronectin type-III" evidence="2">
    <location>
        <begin position="883"/>
        <end position="970"/>
    </location>
</feature>
<dbReference type="Gene3D" id="2.60.40.10">
    <property type="entry name" value="Immunoglobulins"/>
    <property type="match status" value="8"/>
</dbReference>
<dbReference type="PROSITE" id="PS50853">
    <property type="entry name" value="FN3"/>
    <property type="match status" value="7"/>
</dbReference>
<dbReference type="RefSeq" id="WP_185889547.1">
    <property type="nucleotide sequence ID" value="NZ_CP060202.1"/>
</dbReference>
<dbReference type="InterPro" id="IPR050991">
    <property type="entry name" value="ECM_Regulatory_Proteins"/>
</dbReference>
<keyword evidence="1" id="KW-0677">Repeat</keyword>
<dbReference type="SUPFAM" id="SSF49265">
    <property type="entry name" value="Fibronectin type III"/>
    <property type="match status" value="7"/>
</dbReference>